<sequence>MVQLTKRLYTFEEYLEYDDGTDKRYELVDGELVEIPQHTGRHARIARFLYDSFRDEIRRLSLPWVSCWDIGVRTAERKSRIPDLVIITEEQEQAILDVSAVIQTTPLLVVEIVSENYATNDYRYKRSEYAVREIPEYWIVDYYESKITVLLLVEGFYDEQIFTGEDRIVSLTFPELNITVNEVLA</sequence>
<dbReference type="CDD" id="cd06260">
    <property type="entry name" value="DUF820-like"/>
    <property type="match status" value="1"/>
</dbReference>
<dbReference type="Pfam" id="PF05685">
    <property type="entry name" value="Uma2"/>
    <property type="match status" value="1"/>
</dbReference>
<reference evidence="2" key="1">
    <citation type="submission" date="2021-02" db="EMBL/GenBank/DDBJ databases">
        <title>Metagenome analyses of Stigonema ocellatum DSM 106950, Chlorogloea purpurea SAG 13.99 and Gomphosphaeria aponina DSM 107014.</title>
        <authorList>
            <person name="Marter P."/>
            <person name="Huang S."/>
        </authorList>
    </citation>
    <scope>NUCLEOTIDE SEQUENCE</scope>
    <source>
        <strain evidence="2">JP213</strain>
    </source>
</reference>
<accession>A0A941GWK3</accession>
<dbReference type="InterPro" id="IPR011335">
    <property type="entry name" value="Restrct_endonuc-II-like"/>
</dbReference>
<protein>
    <submittedName>
        <fullName evidence="2">Uma2 family endonuclease</fullName>
    </submittedName>
</protein>
<dbReference type="GO" id="GO:0004519">
    <property type="term" value="F:endonuclease activity"/>
    <property type="evidence" value="ECO:0007669"/>
    <property type="project" value="UniProtKB-KW"/>
</dbReference>
<gene>
    <name evidence="2" type="ORF">DSM107014_15025</name>
</gene>
<dbReference type="Gene3D" id="3.90.1570.10">
    <property type="entry name" value="tt1808, chain A"/>
    <property type="match status" value="1"/>
</dbReference>
<dbReference type="PANTHER" id="PTHR34107:SF2">
    <property type="entry name" value="SLL0888 PROTEIN"/>
    <property type="match status" value="1"/>
</dbReference>
<dbReference type="SUPFAM" id="SSF52980">
    <property type="entry name" value="Restriction endonuclease-like"/>
    <property type="match status" value="1"/>
</dbReference>
<dbReference type="InterPro" id="IPR008538">
    <property type="entry name" value="Uma2"/>
</dbReference>
<evidence type="ECO:0000313" key="3">
    <source>
        <dbReference type="Proteomes" id="UP000767446"/>
    </source>
</evidence>
<keyword evidence="2" id="KW-0540">Nuclease</keyword>
<evidence type="ECO:0000313" key="2">
    <source>
        <dbReference type="EMBL" id="MBR8829185.1"/>
    </source>
</evidence>
<dbReference type="EMBL" id="JADQBC010000114">
    <property type="protein sequence ID" value="MBR8829185.1"/>
    <property type="molecule type" value="Genomic_DNA"/>
</dbReference>
<proteinExistence type="predicted"/>
<dbReference type="InterPro" id="IPR012296">
    <property type="entry name" value="Nuclease_put_TT1808"/>
</dbReference>
<dbReference type="AlphaFoldDB" id="A0A941GWK3"/>
<organism evidence="2 3">
    <name type="scientific">Gomphosphaeria aponina SAG 52.96 = DSM 107014</name>
    <dbReference type="NCBI Taxonomy" id="1521640"/>
    <lineage>
        <taxon>Bacteria</taxon>
        <taxon>Bacillati</taxon>
        <taxon>Cyanobacteriota</taxon>
        <taxon>Cyanophyceae</taxon>
        <taxon>Oscillatoriophycideae</taxon>
        <taxon>Chroococcales</taxon>
        <taxon>Gomphosphaeriaceae</taxon>
        <taxon>Gomphosphaeria</taxon>
    </lineage>
</organism>
<name>A0A941GWK3_9CHRO</name>
<feature type="domain" description="Putative restriction endonuclease" evidence="1">
    <location>
        <begin position="11"/>
        <end position="180"/>
    </location>
</feature>
<dbReference type="PANTHER" id="PTHR34107">
    <property type="entry name" value="SLL0198 PROTEIN-RELATED"/>
    <property type="match status" value="1"/>
</dbReference>
<keyword evidence="2" id="KW-0255">Endonuclease</keyword>
<keyword evidence="2" id="KW-0378">Hydrolase</keyword>
<comment type="caution">
    <text evidence="2">The sequence shown here is derived from an EMBL/GenBank/DDBJ whole genome shotgun (WGS) entry which is preliminary data.</text>
</comment>
<dbReference type="Proteomes" id="UP000767446">
    <property type="component" value="Unassembled WGS sequence"/>
</dbReference>
<evidence type="ECO:0000259" key="1">
    <source>
        <dbReference type="Pfam" id="PF05685"/>
    </source>
</evidence>